<feature type="compositionally biased region" description="Polar residues" evidence="1">
    <location>
        <begin position="296"/>
        <end position="320"/>
    </location>
</feature>
<protein>
    <recommendedName>
        <fullName evidence="2">C2H2-type domain-containing protein</fullName>
    </recommendedName>
</protein>
<feature type="compositionally biased region" description="Polar residues" evidence="1">
    <location>
        <begin position="441"/>
        <end position="453"/>
    </location>
</feature>
<dbReference type="InterPro" id="IPR013087">
    <property type="entry name" value="Znf_C2H2_type"/>
</dbReference>
<gene>
    <name evidence="3" type="ORF">P154DRAFT_569069</name>
</gene>
<evidence type="ECO:0000259" key="2">
    <source>
        <dbReference type="SMART" id="SM00355"/>
    </source>
</evidence>
<feature type="compositionally biased region" description="Polar residues" evidence="1">
    <location>
        <begin position="460"/>
        <end position="471"/>
    </location>
</feature>
<keyword evidence="4" id="KW-1185">Reference proteome</keyword>
<evidence type="ECO:0000313" key="3">
    <source>
        <dbReference type="EMBL" id="KAF2007179.1"/>
    </source>
</evidence>
<evidence type="ECO:0000256" key="1">
    <source>
        <dbReference type="SAM" id="MobiDB-lite"/>
    </source>
</evidence>
<reference evidence="3" key="1">
    <citation type="journal article" date="2020" name="Stud. Mycol.">
        <title>101 Dothideomycetes genomes: a test case for predicting lifestyles and emergence of pathogens.</title>
        <authorList>
            <person name="Haridas S."/>
            <person name="Albert R."/>
            <person name="Binder M."/>
            <person name="Bloem J."/>
            <person name="Labutti K."/>
            <person name="Salamov A."/>
            <person name="Andreopoulos B."/>
            <person name="Baker S."/>
            <person name="Barry K."/>
            <person name="Bills G."/>
            <person name="Bluhm B."/>
            <person name="Cannon C."/>
            <person name="Castanera R."/>
            <person name="Culley D."/>
            <person name="Daum C."/>
            <person name="Ezra D."/>
            <person name="Gonzalez J."/>
            <person name="Henrissat B."/>
            <person name="Kuo A."/>
            <person name="Liang C."/>
            <person name="Lipzen A."/>
            <person name="Lutzoni F."/>
            <person name="Magnuson J."/>
            <person name="Mondo S."/>
            <person name="Nolan M."/>
            <person name="Ohm R."/>
            <person name="Pangilinan J."/>
            <person name="Park H.-J."/>
            <person name="Ramirez L."/>
            <person name="Alfaro M."/>
            <person name="Sun H."/>
            <person name="Tritt A."/>
            <person name="Yoshinaga Y."/>
            <person name="Zwiers L.-H."/>
            <person name="Turgeon B."/>
            <person name="Goodwin S."/>
            <person name="Spatafora J."/>
            <person name="Crous P."/>
            <person name="Grigoriev I."/>
        </authorList>
    </citation>
    <scope>NUCLEOTIDE SEQUENCE</scope>
    <source>
        <strain evidence="3">CBS 123094</strain>
    </source>
</reference>
<feature type="compositionally biased region" description="Polar residues" evidence="1">
    <location>
        <begin position="487"/>
        <end position="502"/>
    </location>
</feature>
<feature type="compositionally biased region" description="Acidic residues" evidence="1">
    <location>
        <begin position="701"/>
        <end position="719"/>
    </location>
</feature>
<dbReference type="EMBL" id="ML977557">
    <property type="protein sequence ID" value="KAF2007179.1"/>
    <property type="molecule type" value="Genomic_DNA"/>
</dbReference>
<dbReference type="SUPFAM" id="SSF57667">
    <property type="entry name" value="beta-beta-alpha zinc fingers"/>
    <property type="match status" value="1"/>
</dbReference>
<feature type="compositionally biased region" description="Low complexity" evidence="1">
    <location>
        <begin position="39"/>
        <end position="54"/>
    </location>
</feature>
<feature type="region of interest" description="Disordered" evidence="1">
    <location>
        <begin position="599"/>
        <end position="628"/>
    </location>
</feature>
<feature type="region of interest" description="Disordered" evidence="1">
    <location>
        <begin position="695"/>
        <end position="778"/>
    </location>
</feature>
<proteinExistence type="predicted"/>
<dbReference type="SMART" id="SM00355">
    <property type="entry name" value="ZnF_C2H2"/>
    <property type="match status" value="4"/>
</dbReference>
<name>A0A6A5X153_9PLEO</name>
<organism evidence="3 4">
    <name type="scientific">Amniculicola lignicola CBS 123094</name>
    <dbReference type="NCBI Taxonomy" id="1392246"/>
    <lineage>
        <taxon>Eukaryota</taxon>
        <taxon>Fungi</taxon>
        <taxon>Dikarya</taxon>
        <taxon>Ascomycota</taxon>
        <taxon>Pezizomycotina</taxon>
        <taxon>Dothideomycetes</taxon>
        <taxon>Pleosporomycetidae</taxon>
        <taxon>Pleosporales</taxon>
        <taxon>Amniculicolaceae</taxon>
        <taxon>Amniculicola</taxon>
    </lineage>
</organism>
<feature type="region of interest" description="Disordered" evidence="1">
    <location>
        <begin position="296"/>
        <end position="342"/>
    </location>
</feature>
<dbReference type="Proteomes" id="UP000799779">
    <property type="component" value="Unassembled WGS sequence"/>
</dbReference>
<feature type="region of interest" description="Disordered" evidence="1">
    <location>
        <begin position="39"/>
        <end position="59"/>
    </location>
</feature>
<sequence>MYKLDFAPETTTIVPGPPISINVCLFQSAASLDYDARASAASPPSTSRASVTPSGPGPLPTVTVFATEKPASGPSWPSRDSAYAYLGNSALLPCPSSSSRPRRPPVSSGLEHYSNILVRPSLVRHVDTLLNMVEFAPYAPNMPHDFELYSNQEQHLEFMATTQSYMPSTSYHMDPVFTSAFEPVSMPALSEPPRPQDLQFHYDGIAQGVKPSYQQFSPTGSPNSGSHSFDNQPPVLSASSESGASVSSSTIGSPSLNPQYHEPWNPMVNGLGLQGGSTNFAYDGLIADKCVGESEPVSSRSHVSKSMYQCPTTPEASSSGAERAAPNVFRSPTTPASATWSNTSFARRNSLLSHEVRPRDVSDTPSVASPPTPAIVPPYTFSSFPQHPSRSMFHTNPNLIQPPFANPMQYPHSPQFPSYPEMRATPSPYSFPIIEHPPSPALSQISSHSQRPGSNHMKRGSQSPYLRTQGYQPYPQFNGARRRSDASLHSQNSGTSRKSGSSYEVDDENREKGQCPLPECGRVFKDLKAHMLTHQTERPEKCPIATCEYHLKGFARKYDKNRHTLTHYKGTMVCGFCPGSGSAAEKSFNRADVFKRHLTSVHGVEQNPPNSRKKSPTGRKVHPGTQQNLSGTCSTCSVTFANAQEFYEHLDDCVLRVVQQADPSEAINQRLLTSVAEDKNVTETLDRNGLSKAIEYTVPSYDDDDEEEEEEEIDVDDHNDDTYGVRRSKSAHPRGVSSSHVGGGNPSKVTKASRGPRAGLTFSKGGVAITGSGRKKRKNYPVSWGCPTDKMKMKKRVLCVYDGERRLWKDDMMLDQEFEVRLKLPDGKSYVTDLDVQTLKRAEALHGSTPDERGPWIRDNVVDGEGMEEFMV</sequence>
<feature type="domain" description="C2H2-type" evidence="2">
    <location>
        <begin position="631"/>
        <end position="651"/>
    </location>
</feature>
<feature type="region of interest" description="Disordered" evidence="1">
    <location>
        <begin position="354"/>
        <end position="374"/>
    </location>
</feature>
<feature type="compositionally biased region" description="Low complexity" evidence="1">
    <location>
        <begin position="234"/>
        <end position="256"/>
    </location>
</feature>
<feature type="domain" description="C2H2-type" evidence="2">
    <location>
        <begin position="513"/>
        <end position="534"/>
    </location>
</feature>
<feature type="domain" description="C2H2-type" evidence="2">
    <location>
        <begin position="540"/>
        <end position="567"/>
    </location>
</feature>
<feature type="domain" description="C2H2-type" evidence="2">
    <location>
        <begin position="572"/>
        <end position="602"/>
    </location>
</feature>
<dbReference type="OrthoDB" id="6077919at2759"/>
<dbReference type="InterPro" id="IPR036236">
    <property type="entry name" value="Znf_C2H2_sf"/>
</dbReference>
<feature type="compositionally biased region" description="Basic residues" evidence="1">
    <location>
        <begin position="611"/>
        <end position="622"/>
    </location>
</feature>
<accession>A0A6A5X153</accession>
<feature type="region of interest" description="Disordered" evidence="1">
    <location>
        <begin position="411"/>
        <end position="518"/>
    </location>
</feature>
<feature type="compositionally biased region" description="Polar residues" evidence="1">
    <location>
        <begin position="212"/>
        <end position="231"/>
    </location>
</feature>
<feature type="region of interest" description="Disordered" evidence="1">
    <location>
        <begin position="211"/>
        <end position="258"/>
    </location>
</feature>
<dbReference type="AlphaFoldDB" id="A0A6A5X153"/>
<dbReference type="Gene3D" id="3.30.160.60">
    <property type="entry name" value="Classic Zinc Finger"/>
    <property type="match status" value="1"/>
</dbReference>
<evidence type="ECO:0000313" key="4">
    <source>
        <dbReference type="Proteomes" id="UP000799779"/>
    </source>
</evidence>
<feature type="compositionally biased region" description="Polar residues" evidence="1">
    <location>
        <begin position="330"/>
        <end position="342"/>
    </location>
</feature>